<evidence type="ECO:0000256" key="2">
    <source>
        <dbReference type="RuleBase" id="RU003616"/>
    </source>
</evidence>
<dbReference type="RefSeq" id="WP_301188969.1">
    <property type="nucleotide sequence ID" value="NZ_JAPDPJ010000003.1"/>
</dbReference>
<dbReference type="Gene3D" id="2.60.40.790">
    <property type="match status" value="1"/>
</dbReference>
<dbReference type="AlphaFoldDB" id="A0AAE3M210"/>
<dbReference type="Pfam" id="PF00011">
    <property type="entry name" value="HSP20"/>
    <property type="match status" value="1"/>
</dbReference>
<gene>
    <name evidence="4" type="ORF">OM075_02905</name>
</gene>
<keyword evidence="5" id="KW-1185">Reference proteome</keyword>
<dbReference type="SUPFAM" id="SSF49764">
    <property type="entry name" value="HSP20-like chaperones"/>
    <property type="match status" value="1"/>
</dbReference>
<dbReference type="InterPro" id="IPR031107">
    <property type="entry name" value="Small_HSP"/>
</dbReference>
<dbReference type="PROSITE" id="PS01031">
    <property type="entry name" value="SHSP"/>
    <property type="match status" value="1"/>
</dbReference>
<feature type="domain" description="SHSP" evidence="3">
    <location>
        <begin position="24"/>
        <end position="136"/>
    </location>
</feature>
<dbReference type="Proteomes" id="UP001209229">
    <property type="component" value="Unassembled WGS sequence"/>
</dbReference>
<comment type="similarity">
    <text evidence="1 2">Belongs to the small heat shock protein (HSP20) family.</text>
</comment>
<organism evidence="4 5">
    <name type="scientific">Plebeiibacterium sediminum</name>
    <dbReference type="NCBI Taxonomy" id="2992112"/>
    <lineage>
        <taxon>Bacteria</taxon>
        <taxon>Pseudomonadati</taxon>
        <taxon>Bacteroidota</taxon>
        <taxon>Bacteroidia</taxon>
        <taxon>Marinilabiliales</taxon>
        <taxon>Marinilabiliaceae</taxon>
        <taxon>Plebeiibacterium</taxon>
    </lineage>
</organism>
<dbReference type="InterPro" id="IPR008978">
    <property type="entry name" value="HSP20-like_chaperone"/>
</dbReference>
<dbReference type="InterPro" id="IPR002068">
    <property type="entry name" value="A-crystallin/Hsp20_dom"/>
</dbReference>
<accession>A0AAE3M210</accession>
<reference evidence="4" key="1">
    <citation type="submission" date="2022-10" db="EMBL/GenBank/DDBJ databases">
        <authorList>
            <person name="Yu W.X."/>
        </authorList>
    </citation>
    <scope>NUCLEOTIDE SEQUENCE</scope>
    <source>
        <strain evidence="4">AAT</strain>
    </source>
</reference>
<sequence>MKTLISCYNPFYGISPFFDLDIFEPVIYGSSVFESIKELPDSYQIEYEVPGFKKRQLNIKVEGNILRIEGINNSKNNGLFSKNKRYNEEHFIRETYLSNDMDADRISAKYKNGILQISIPKKGYDNKHRQIPVYGEEIVEPVKSIKDRYSLRDKIKRFFKK</sequence>
<dbReference type="PANTHER" id="PTHR11527">
    <property type="entry name" value="HEAT-SHOCK PROTEIN 20 FAMILY MEMBER"/>
    <property type="match status" value="1"/>
</dbReference>
<name>A0AAE3M210_9BACT</name>
<protein>
    <submittedName>
        <fullName evidence="4">HSP20 family small heat-shock protein</fullName>
    </submittedName>
</protein>
<evidence type="ECO:0000313" key="5">
    <source>
        <dbReference type="Proteomes" id="UP001209229"/>
    </source>
</evidence>
<comment type="caution">
    <text evidence="4">The sequence shown here is derived from an EMBL/GenBank/DDBJ whole genome shotgun (WGS) entry which is preliminary data.</text>
</comment>
<proteinExistence type="inferred from homology"/>
<evidence type="ECO:0000259" key="3">
    <source>
        <dbReference type="PROSITE" id="PS01031"/>
    </source>
</evidence>
<evidence type="ECO:0000256" key="1">
    <source>
        <dbReference type="PROSITE-ProRule" id="PRU00285"/>
    </source>
</evidence>
<evidence type="ECO:0000313" key="4">
    <source>
        <dbReference type="EMBL" id="MCW3785397.1"/>
    </source>
</evidence>
<dbReference type="EMBL" id="JAPDPJ010000003">
    <property type="protein sequence ID" value="MCW3785397.1"/>
    <property type="molecule type" value="Genomic_DNA"/>
</dbReference>
<dbReference type="CDD" id="cd06464">
    <property type="entry name" value="ACD_sHsps-like"/>
    <property type="match status" value="1"/>
</dbReference>